<keyword evidence="1" id="KW-0472">Membrane</keyword>
<reference evidence="3" key="1">
    <citation type="submission" date="2022-11" db="UniProtKB">
        <authorList>
            <consortium name="WormBaseParasite"/>
        </authorList>
    </citation>
    <scope>IDENTIFICATION</scope>
</reference>
<feature type="transmembrane region" description="Helical" evidence="1">
    <location>
        <begin position="305"/>
        <end position="325"/>
    </location>
</feature>
<feature type="transmembrane region" description="Helical" evidence="1">
    <location>
        <begin position="273"/>
        <end position="293"/>
    </location>
</feature>
<sequence length="373" mass="41304">MEDCSSKPVAKAKEPNIFCNKFRYFILILGTLCMTSIFSNMITLNFTIICMDSQNKTGTVFEGIEEKPSESVFEIARFHDYTAYEKTMLQWTVSISAMLATFPFTWLCTQFGARYVFFASGMLSTFSTALIPPASALGLGWFIAVRVLQGLAYASDFAVIGVLCTRWASLRENAKFLGVLTCFSPLSSVLTNSVSGVICDTPALGWPWVHYVHAMASFAQRIFVPYLDVIKDKVVWSVWLNAFADIFSGYFLIIYAPTYLKKVLQYSTTETGFFGALIAGAHIPIKLGAGYISDSFNCLPERKKMWVFNSIALLCPAAIYVYACFAPLDHPFITVLLFGGVHATLGFNCGGFYKCGALVSRQYAEVVIALLNS</sequence>
<evidence type="ECO:0000313" key="2">
    <source>
        <dbReference type="Proteomes" id="UP000887574"/>
    </source>
</evidence>
<dbReference type="InterPro" id="IPR011701">
    <property type="entry name" value="MFS"/>
</dbReference>
<evidence type="ECO:0000256" key="1">
    <source>
        <dbReference type="SAM" id="Phobius"/>
    </source>
</evidence>
<keyword evidence="1" id="KW-1133">Transmembrane helix</keyword>
<dbReference type="Pfam" id="PF07690">
    <property type="entry name" value="MFS_1"/>
    <property type="match status" value="1"/>
</dbReference>
<feature type="transmembrane region" description="Helical" evidence="1">
    <location>
        <begin position="88"/>
        <end position="108"/>
    </location>
</feature>
<feature type="transmembrane region" description="Helical" evidence="1">
    <location>
        <begin position="115"/>
        <end position="135"/>
    </location>
</feature>
<feature type="transmembrane region" description="Helical" evidence="1">
    <location>
        <begin position="176"/>
        <end position="198"/>
    </location>
</feature>
<feature type="transmembrane region" description="Helical" evidence="1">
    <location>
        <begin position="210"/>
        <end position="227"/>
    </location>
</feature>
<name>A0A915EQI0_9BILA</name>
<dbReference type="InterPro" id="IPR036259">
    <property type="entry name" value="MFS_trans_sf"/>
</dbReference>
<keyword evidence="1" id="KW-0812">Transmembrane</keyword>
<dbReference type="GO" id="GO:0022857">
    <property type="term" value="F:transmembrane transporter activity"/>
    <property type="evidence" value="ECO:0007669"/>
    <property type="project" value="InterPro"/>
</dbReference>
<dbReference type="Proteomes" id="UP000887574">
    <property type="component" value="Unplaced"/>
</dbReference>
<feature type="transmembrane region" description="Helical" evidence="1">
    <location>
        <begin position="24"/>
        <end position="49"/>
    </location>
</feature>
<feature type="transmembrane region" description="Helical" evidence="1">
    <location>
        <begin position="331"/>
        <end position="353"/>
    </location>
</feature>
<dbReference type="GO" id="GO:0016020">
    <property type="term" value="C:membrane"/>
    <property type="evidence" value="ECO:0007669"/>
    <property type="project" value="TreeGrafter"/>
</dbReference>
<evidence type="ECO:0000313" key="3">
    <source>
        <dbReference type="WBParaSite" id="jg9342"/>
    </source>
</evidence>
<keyword evidence="2" id="KW-1185">Reference proteome</keyword>
<dbReference type="SUPFAM" id="SSF103473">
    <property type="entry name" value="MFS general substrate transporter"/>
    <property type="match status" value="1"/>
</dbReference>
<dbReference type="WBParaSite" id="jg9342">
    <property type="protein sequence ID" value="jg9342"/>
    <property type="gene ID" value="jg9342"/>
</dbReference>
<dbReference type="PANTHER" id="PTHR45757">
    <property type="entry name" value="PROTEIN CBG23364-RELATED"/>
    <property type="match status" value="1"/>
</dbReference>
<accession>A0A915EQI0</accession>
<dbReference type="Gene3D" id="1.20.1250.20">
    <property type="entry name" value="MFS general substrate transporter like domains"/>
    <property type="match status" value="2"/>
</dbReference>
<feature type="transmembrane region" description="Helical" evidence="1">
    <location>
        <begin position="141"/>
        <end position="164"/>
    </location>
</feature>
<dbReference type="AlphaFoldDB" id="A0A915EQI0"/>
<protein>
    <submittedName>
        <fullName evidence="3">Major facilitator superfamily (MFS) profile domain-containing protein</fullName>
    </submittedName>
</protein>
<proteinExistence type="predicted"/>
<feature type="transmembrane region" description="Helical" evidence="1">
    <location>
        <begin position="234"/>
        <end position="253"/>
    </location>
</feature>
<organism evidence="2 3">
    <name type="scientific">Ditylenchus dipsaci</name>
    <dbReference type="NCBI Taxonomy" id="166011"/>
    <lineage>
        <taxon>Eukaryota</taxon>
        <taxon>Metazoa</taxon>
        <taxon>Ecdysozoa</taxon>
        <taxon>Nematoda</taxon>
        <taxon>Chromadorea</taxon>
        <taxon>Rhabditida</taxon>
        <taxon>Tylenchina</taxon>
        <taxon>Tylenchomorpha</taxon>
        <taxon>Sphaerularioidea</taxon>
        <taxon>Anguinidae</taxon>
        <taxon>Anguininae</taxon>
        <taxon>Ditylenchus</taxon>
    </lineage>
</organism>